<keyword evidence="1" id="KW-1133">Transmembrane helix</keyword>
<dbReference type="Proteomes" id="UP000195602">
    <property type="component" value="Unassembled WGS sequence"/>
</dbReference>
<accession>A0AA91Q5I9</accession>
<evidence type="ECO:0000313" key="2">
    <source>
        <dbReference type="EMBL" id="OVF11083.1"/>
    </source>
</evidence>
<reference evidence="2 3" key="1">
    <citation type="submission" date="2017-04" db="EMBL/GenBank/DDBJ databases">
        <title>Draft genome of the yeast Clavispora lusitaniae type strain CBS 6936.</title>
        <authorList>
            <person name="Durrens P."/>
            <person name="Klopp C."/>
            <person name="Biteau N."/>
            <person name="Fitton-Ouhabi V."/>
            <person name="Dementhon K."/>
            <person name="Accoceberry I."/>
            <person name="Sherman D.J."/>
            <person name="Noel T."/>
        </authorList>
    </citation>
    <scope>NUCLEOTIDE SEQUENCE [LARGE SCALE GENOMIC DNA]</scope>
    <source>
        <strain evidence="2 3">CBS 6936</strain>
    </source>
</reference>
<organism evidence="2 3">
    <name type="scientific">Clavispora lusitaniae</name>
    <name type="common">Candida lusitaniae</name>
    <dbReference type="NCBI Taxonomy" id="36911"/>
    <lineage>
        <taxon>Eukaryota</taxon>
        <taxon>Fungi</taxon>
        <taxon>Dikarya</taxon>
        <taxon>Ascomycota</taxon>
        <taxon>Saccharomycotina</taxon>
        <taxon>Pichiomycetes</taxon>
        <taxon>Metschnikowiaceae</taxon>
        <taxon>Clavispora</taxon>
    </lineage>
</organism>
<dbReference type="KEGG" id="clus:A9F13_01g05390"/>
<comment type="caution">
    <text evidence="2">The sequence shown here is derived from an EMBL/GenBank/DDBJ whole genome shotgun (WGS) entry which is preliminary data.</text>
</comment>
<dbReference type="AlphaFoldDB" id="A0AA91Q5I9"/>
<name>A0AA91Q5I9_CLALS</name>
<dbReference type="EMBL" id="LYUB02000001">
    <property type="protein sequence ID" value="OVF11083.1"/>
    <property type="molecule type" value="Genomic_DNA"/>
</dbReference>
<evidence type="ECO:0000313" key="3">
    <source>
        <dbReference type="Proteomes" id="UP000195602"/>
    </source>
</evidence>
<keyword evidence="1" id="KW-0472">Membrane</keyword>
<keyword evidence="1" id="KW-0812">Transmembrane</keyword>
<feature type="transmembrane region" description="Helical" evidence="1">
    <location>
        <begin position="56"/>
        <end position="75"/>
    </location>
</feature>
<sequence>MIESLANGFAEILQLLRKKRITMQFSKILVAATVAASVQAANNSSSSSSGQAGALQAGNAVIGAGLAVAGAAALLL</sequence>
<protein>
    <submittedName>
        <fullName evidence="2">Uncharacterized protein</fullName>
    </submittedName>
</protein>
<gene>
    <name evidence="2" type="ORF">A9F13_01g05390</name>
</gene>
<proteinExistence type="predicted"/>
<evidence type="ECO:0000256" key="1">
    <source>
        <dbReference type="SAM" id="Phobius"/>
    </source>
</evidence>